<feature type="domain" description="PAS" evidence="5">
    <location>
        <begin position="212"/>
        <end position="262"/>
    </location>
</feature>
<feature type="region of interest" description="Disordered" evidence="3">
    <location>
        <begin position="1"/>
        <end position="44"/>
    </location>
</feature>
<reference evidence="6 7" key="1">
    <citation type="submission" date="2019-12" db="EMBL/GenBank/DDBJ databases">
        <title>Isolation and characterization of three novel carbon monoxide-oxidizing members of Halobacteria from salione crusts and soils.</title>
        <authorList>
            <person name="Myers M.R."/>
            <person name="King G.M."/>
        </authorList>
    </citation>
    <scope>NUCLEOTIDE SEQUENCE [LARGE SCALE GENOMIC DNA]</scope>
    <source>
        <strain evidence="6 7">WSH3</strain>
    </source>
</reference>
<feature type="domain" description="Response regulatory" evidence="4">
    <location>
        <begin position="61"/>
        <end position="177"/>
    </location>
</feature>
<dbReference type="GO" id="GO:0000160">
    <property type="term" value="P:phosphorelay signal transduction system"/>
    <property type="evidence" value="ECO:0007669"/>
    <property type="project" value="InterPro"/>
</dbReference>
<dbReference type="InterPro" id="IPR001789">
    <property type="entry name" value="Sig_transdc_resp-reg_receiver"/>
</dbReference>
<dbReference type="Proteomes" id="UP000466535">
    <property type="component" value="Unassembled WGS sequence"/>
</dbReference>
<dbReference type="PROSITE" id="PS50112">
    <property type="entry name" value="PAS"/>
    <property type="match status" value="1"/>
</dbReference>
<evidence type="ECO:0000256" key="1">
    <source>
        <dbReference type="ARBA" id="ARBA00022553"/>
    </source>
</evidence>
<dbReference type="CDD" id="cd00130">
    <property type="entry name" value="PAS"/>
    <property type="match status" value="1"/>
</dbReference>
<dbReference type="InterPro" id="IPR035965">
    <property type="entry name" value="PAS-like_dom_sf"/>
</dbReference>
<dbReference type="AlphaFoldDB" id="A0A6B0TFF6"/>
<feature type="modified residue" description="4-aspartylphosphate" evidence="2">
    <location>
        <position position="112"/>
    </location>
</feature>
<protein>
    <submittedName>
        <fullName evidence="6">Response regulator</fullName>
    </submittedName>
</protein>
<dbReference type="SUPFAM" id="SSF52172">
    <property type="entry name" value="CheY-like"/>
    <property type="match status" value="1"/>
</dbReference>
<dbReference type="NCBIfam" id="TIGR00229">
    <property type="entry name" value="sensory_box"/>
    <property type="match status" value="1"/>
</dbReference>
<evidence type="ECO:0000256" key="3">
    <source>
        <dbReference type="SAM" id="MobiDB-lite"/>
    </source>
</evidence>
<dbReference type="InterPro" id="IPR000014">
    <property type="entry name" value="PAS"/>
</dbReference>
<dbReference type="InterPro" id="IPR050595">
    <property type="entry name" value="Bact_response_regulator"/>
</dbReference>
<dbReference type="PANTHER" id="PTHR44591">
    <property type="entry name" value="STRESS RESPONSE REGULATOR PROTEIN 1"/>
    <property type="match status" value="1"/>
</dbReference>
<evidence type="ECO:0000256" key="2">
    <source>
        <dbReference type="PROSITE-ProRule" id="PRU00169"/>
    </source>
</evidence>
<proteinExistence type="predicted"/>
<keyword evidence="7" id="KW-1185">Reference proteome</keyword>
<dbReference type="SUPFAM" id="SSF55785">
    <property type="entry name" value="PYP-like sensor domain (PAS domain)"/>
    <property type="match status" value="1"/>
</dbReference>
<evidence type="ECO:0000313" key="7">
    <source>
        <dbReference type="Proteomes" id="UP000466535"/>
    </source>
</evidence>
<dbReference type="SMART" id="SM00448">
    <property type="entry name" value="REC"/>
    <property type="match status" value="1"/>
</dbReference>
<dbReference type="SMART" id="SM00091">
    <property type="entry name" value="PAS"/>
    <property type="match status" value="1"/>
</dbReference>
<dbReference type="Pfam" id="PF13426">
    <property type="entry name" value="PAS_9"/>
    <property type="match status" value="1"/>
</dbReference>
<dbReference type="CDD" id="cd00156">
    <property type="entry name" value="REC"/>
    <property type="match status" value="1"/>
</dbReference>
<accession>A0A6B0TFF6</accession>
<evidence type="ECO:0000259" key="4">
    <source>
        <dbReference type="PROSITE" id="PS50110"/>
    </source>
</evidence>
<feature type="compositionally biased region" description="Low complexity" evidence="3">
    <location>
        <begin position="7"/>
        <end position="19"/>
    </location>
</feature>
<dbReference type="EMBL" id="WUUT01000003">
    <property type="protein sequence ID" value="MXR51919.1"/>
    <property type="molecule type" value="Genomic_DNA"/>
</dbReference>
<dbReference type="Gene3D" id="3.40.50.2300">
    <property type="match status" value="1"/>
</dbReference>
<dbReference type="Pfam" id="PF00072">
    <property type="entry name" value="Response_reg"/>
    <property type="match status" value="1"/>
</dbReference>
<sequence>MNQKNDSAASSTLSRSTLRGCRRVTREQPPLLRNSTSNPFEEKNFDVPIPVSATEEPTDVQILHVDDDPQVLELTREFLERTDDQFSVIGETSAVEGLNRLQEEEVDCIISDYDMPNTDGLEFLAIVREQYPDLPFILYTAKGSEEVASEAISAGVTEYMQKEASTEQYEILANRVRNAVERYRSQQQFWNALSWYHRLVEQDIAGVFILQDGEFVYVNEQLANILGYMRSELLGEPPHSIASTPSDEEVLSDLMDAVDDRNYTFNRTFTGERADGTEVPVEVHGGSIHYGGEPACVGILWRTADS</sequence>
<gene>
    <name evidence="6" type="ORF">GRX03_09935</name>
</gene>
<dbReference type="PROSITE" id="PS50110">
    <property type="entry name" value="RESPONSE_REGULATORY"/>
    <property type="match status" value="1"/>
</dbReference>
<dbReference type="RefSeq" id="WP_159764041.1">
    <property type="nucleotide sequence ID" value="NZ_WUUT01000003.1"/>
</dbReference>
<dbReference type="Gene3D" id="3.30.450.20">
    <property type="entry name" value="PAS domain"/>
    <property type="match status" value="1"/>
</dbReference>
<dbReference type="InterPro" id="IPR011006">
    <property type="entry name" value="CheY-like_superfamily"/>
</dbReference>
<keyword evidence="1 2" id="KW-0597">Phosphoprotein</keyword>
<organism evidence="6 7">
    <name type="scientific">Halovenus carboxidivorans</name>
    <dbReference type="NCBI Taxonomy" id="2692199"/>
    <lineage>
        <taxon>Archaea</taxon>
        <taxon>Methanobacteriati</taxon>
        <taxon>Methanobacteriota</taxon>
        <taxon>Stenosarchaea group</taxon>
        <taxon>Halobacteria</taxon>
        <taxon>Halobacteriales</taxon>
        <taxon>Haloarculaceae</taxon>
        <taxon>Halovenus</taxon>
    </lineage>
</organism>
<dbReference type="PANTHER" id="PTHR44591:SF25">
    <property type="entry name" value="CHEMOTAXIS TWO-COMPONENT RESPONSE REGULATOR"/>
    <property type="match status" value="1"/>
</dbReference>
<dbReference type="OrthoDB" id="8127at2157"/>
<name>A0A6B0TFF6_9EURY</name>
<comment type="caution">
    <text evidence="6">The sequence shown here is derived from an EMBL/GenBank/DDBJ whole genome shotgun (WGS) entry which is preliminary data.</text>
</comment>
<evidence type="ECO:0000259" key="5">
    <source>
        <dbReference type="PROSITE" id="PS50112"/>
    </source>
</evidence>
<evidence type="ECO:0000313" key="6">
    <source>
        <dbReference type="EMBL" id="MXR51919.1"/>
    </source>
</evidence>